<name>A0A9P2WQZ3_THEFU</name>
<dbReference type="PANTHER" id="PTHR37832:SF1">
    <property type="entry name" value="STRESS-RESPONSE A_B BARREL DOMAIN-CONTAINING PROTEIN"/>
    <property type="match status" value="1"/>
</dbReference>
<dbReference type="InterPro" id="IPR011008">
    <property type="entry name" value="Dimeric_a/b-barrel"/>
</dbReference>
<dbReference type="Gene3D" id="3.30.70.100">
    <property type="match status" value="1"/>
</dbReference>
<dbReference type="SMART" id="SM00886">
    <property type="entry name" value="Dabb"/>
    <property type="match status" value="1"/>
</dbReference>
<dbReference type="SMR" id="A0A9P2WQZ3"/>
<sequence>MGIRHIALFRWNDTVTPDQVEQVITALSKLPAAIPELKNYAFGADLGLAAGNYDFAVVADLDGEDGFRAYQDHPDHRAALAIIAPMLADRVAVQFAL</sequence>
<dbReference type="SUPFAM" id="SSF54909">
    <property type="entry name" value="Dimeric alpha+beta barrel"/>
    <property type="match status" value="1"/>
</dbReference>
<dbReference type="EMBL" id="AOSG01000021">
    <property type="protein sequence ID" value="EOR72062.1"/>
    <property type="molecule type" value="Genomic_DNA"/>
</dbReference>
<reference evidence="2 3" key="1">
    <citation type="journal article" date="2013" name="Genome Announc.">
        <title>Draft Genome Sequence of the Lignocellulose Decomposer Thermobifida fusca Strain TM51.</title>
        <authorList>
            <person name="Toth A."/>
            <person name="Barna T."/>
            <person name="Nagy I."/>
            <person name="Horvath B."/>
            <person name="Nagy I."/>
            <person name="Tancsics A."/>
            <person name="Kriszt B."/>
            <person name="Baka E."/>
            <person name="Fekete C."/>
            <person name="Kukolya J."/>
        </authorList>
    </citation>
    <scope>NUCLEOTIDE SEQUENCE [LARGE SCALE GENOMIC DNA]</scope>
    <source>
        <strain evidence="2 3">TM51</strain>
    </source>
</reference>
<accession>A0A9P2WQZ3</accession>
<proteinExistence type="predicted"/>
<feature type="domain" description="Stress-response A/B barrel" evidence="1">
    <location>
        <begin position="3"/>
        <end position="95"/>
    </location>
</feature>
<evidence type="ECO:0000313" key="2">
    <source>
        <dbReference type="EMBL" id="EOR72062.1"/>
    </source>
</evidence>
<dbReference type="InterPro" id="IPR013097">
    <property type="entry name" value="Dabb"/>
</dbReference>
<evidence type="ECO:0000313" key="3">
    <source>
        <dbReference type="Proteomes" id="UP000014184"/>
    </source>
</evidence>
<dbReference type="PROSITE" id="PS51502">
    <property type="entry name" value="S_R_A_B_BARREL"/>
    <property type="match status" value="1"/>
</dbReference>
<organism evidence="2 3">
    <name type="scientific">Thermobifida fusca TM51</name>
    <dbReference type="NCBI Taxonomy" id="1169414"/>
    <lineage>
        <taxon>Bacteria</taxon>
        <taxon>Bacillati</taxon>
        <taxon>Actinomycetota</taxon>
        <taxon>Actinomycetes</taxon>
        <taxon>Streptosporangiales</taxon>
        <taxon>Nocardiopsidaceae</taxon>
        <taxon>Thermobifida</taxon>
    </lineage>
</organism>
<comment type="caution">
    <text evidence="2">The sequence shown here is derived from an EMBL/GenBank/DDBJ whole genome shotgun (WGS) entry which is preliminary data.</text>
</comment>
<dbReference type="AlphaFoldDB" id="A0A9P2WQZ3"/>
<dbReference type="PANTHER" id="PTHR37832">
    <property type="entry name" value="BLL2683 PROTEIN"/>
    <property type="match status" value="1"/>
</dbReference>
<dbReference type="Proteomes" id="UP000014184">
    <property type="component" value="Unassembled WGS sequence"/>
</dbReference>
<dbReference type="Pfam" id="PF07876">
    <property type="entry name" value="Dabb"/>
    <property type="match status" value="1"/>
</dbReference>
<keyword evidence="3" id="KW-1185">Reference proteome</keyword>
<gene>
    <name evidence="2" type="ORF">TM51_04188</name>
</gene>
<protein>
    <recommendedName>
        <fullName evidence="1">Stress-response A/B barrel domain-containing protein</fullName>
    </recommendedName>
</protein>
<evidence type="ECO:0000259" key="1">
    <source>
        <dbReference type="PROSITE" id="PS51502"/>
    </source>
</evidence>
<dbReference type="RefSeq" id="WP_011291210.1">
    <property type="nucleotide sequence ID" value="NZ_AOSG01000021.1"/>
</dbReference>